<evidence type="ECO:0000256" key="3">
    <source>
        <dbReference type="ARBA" id="ARBA00022603"/>
    </source>
</evidence>
<keyword evidence="4 6" id="KW-0808">Transferase</keyword>
<dbReference type="InterPro" id="IPR000878">
    <property type="entry name" value="4pyrrol_Mease"/>
</dbReference>
<keyword evidence="1 6" id="KW-0963">Cytoplasm</keyword>
<evidence type="ECO:0000313" key="10">
    <source>
        <dbReference type="Proteomes" id="UP000628017"/>
    </source>
</evidence>
<evidence type="ECO:0000256" key="2">
    <source>
        <dbReference type="ARBA" id="ARBA00022552"/>
    </source>
</evidence>
<dbReference type="FunFam" id="3.30.950.10:FF:000002">
    <property type="entry name" value="Ribosomal RNA small subunit methyltransferase I"/>
    <property type="match status" value="1"/>
</dbReference>
<dbReference type="InterPro" id="IPR008189">
    <property type="entry name" value="rRNA_ssu_MeTfrase_I"/>
</dbReference>
<accession>A0A916QWT0</accession>
<dbReference type="CDD" id="cd11648">
    <property type="entry name" value="RsmI"/>
    <property type="match status" value="1"/>
</dbReference>
<sequence length="285" mass="30771">MHAGKIAAGLHLVATPIGAARDITLRALDILGNADMLAAEDTRNTRRLLDIHGVMLGDRRLLAYHDHNGAQMRPQLLRALQEGASVAYVSDAGTPMVADPGFDLARAVISKDLPVFAAPGASALLAALCVAGQPTDRFFFAGFAPNKTSARKKFFAEFSQIGATLVFYESPKRAAASLRDMCEIFGAERPAAFCRELTKKFEETCRGTLAELAEEISGRDSVKGEVVIVLGPPLEKEVVQEDVDEALRAALSRLRVKDAASEVAEAFGMARKEIYQRALELKEDS</sequence>
<protein>
    <recommendedName>
        <fullName evidence="6">Ribosomal RNA small subunit methyltransferase I</fullName>
        <ecNumber evidence="6">2.1.1.198</ecNumber>
    </recommendedName>
    <alternativeName>
        <fullName evidence="6">16S rRNA 2'-O-ribose C1402 methyltransferase</fullName>
    </alternativeName>
    <alternativeName>
        <fullName evidence="6">rRNA (cytidine-2'-O-)-methyltransferase RsmI</fullName>
    </alternativeName>
</protein>
<dbReference type="FunFam" id="3.40.1010.10:FF:000007">
    <property type="entry name" value="Ribosomal RNA small subunit methyltransferase I"/>
    <property type="match status" value="1"/>
</dbReference>
<feature type="domain" description="RsmI HTH" evidence="8">
    <location>
        <begin position="239"/>
        <end position="282"/>
    </location>
</feature>
<comment type="catalytic activity">
    <reaction evidence="6">
        <text>cytidine(1402) in 16S rRNA + S-adenosyl-L-methionine = 2'-O-methylcytidine(1402) in 16S rRNA + S-adenosyl-L-homocysteine + H(+)</text>
        <dbReference type="Rhea" id="RHEA:42924"/>
        <dbReference type="Rhea" id="RHEA-COMP:10285"/>
        <dbReference type="Rhea" id="RHEA-COMP:10286"/>
        <dbReference type="ChEBI" id="CHEBI:15378"/>
        <dbReference type="ChEBI" id="CHEBI:57856"/>
        <dbReference type="ChEBI" id="CHEBI:59789"/>
        <dbReference type="ChEBI" id="CHEBI:74495"/>
        <dbReference type="ChEBI" id="CHEBI:82748"/>
        <dbReference type="EC" id="2.1.1.198"/>
    </reaction>
</comment>
<dbReference type="Pfam" id="PF23016">
    <property type="entry name" value="RsmI_C"/>
    <property type="match status" value="1"/>
</dbReference>
<dbReference type="PANTHER" id="PTHR46111:SF1">
    <property type="entry name" value="RIBOSOMAL RNA SMALL SUBUNIT METHYLTRANSFERASE I"/>
    <property type="match status" value="1"/>
</dbReference>
<dbReference type="EMBL" id="BMKA01000002">
    <property type="protein sequence ID" value="GGA15917.1"/>
    <property type="molecule type" value="Genomic_DNA"/>
</dbReference>
<keyword evidence="10" id="KW-1185">Reference proteome</keyword>
<dbReference type="SUPFAM" id="SSF53790">
    <property type="entry name" value="Tetrapyrrole methylase"/>
    <property type="match status" value="1"/>
</dbReference>
<dbReference type="InterPro" id="IPR035996">
    <property type="entry name" value="4pyrrol_Methylase_sf"/>
</dbReference>
<dbReference type="Gene3D" id="3.40.1010.10">
    <property type="entry name" value="Cobalt-precorrin-4 Transmethylase, Domain 1"/>
    <property type="match status" value="1"/>
</dbReference>
<keyword evidence="5 6" id="KW-0949">S-adenosyl-L-methionine</keyword>
<dbReference type="EC" id="2.1.1.198" evidence="6"/>
<dbReference type="InterPro" id="IPR053910">
    <property type="entry name" value="RsmI_HTH"/>
</dbReference>
<dbReference type="RefSeq" id="WP_188672946.1">
    <property type="nucleotide sequence ID" value="NZ_BMKA01000002.1"/>
</dbReference>
<comment type="subcellular location">
    <subcellularLocation>
        <location evidence="6">Cytoplasm</location>
    </subcellularLocation>
</comment>
<evidence type="ECO:0000313" key="9">
    <source>
        <dbReference type="EMBL" id="GGA15917.1"/>
    </source>
</evidence>
<name>A0A916QWT0_9RHOB</name>
<evidence type="ECO:0000256" key="5">
    <source>
        <dbReference type="ARBA" id="ARBA00022691"/>
    </source>
</evidence>
<dbReference type="InterPro" id="IPR014776">
    <property type="entry name" value="4pyrrole_Mease_sub2"/>
</dbReference>
<evidence type="ECO:0000256" key="1">
    <source>
        <dbReference type="ARBA" id="ARBA00022490"/>
    </source>
</evidence>
<dbReference type="PIRSF" id="PIRSF005917">
    <property type="entry name" value="MTase_YraL"/>
    <property type="match status" value="1"/>
</dbReference>
<reference evidence="9" key="1">
    <citation type="journal article" date="2014" name="Int. J. Syst. Evol. Microbiol.">
        <title>Complete genome sequence of Corynebacterium casei LMG S-19264T (=DSM 44701T), isolated from a smear-ripened cheese.</title>
        <authorList>
            <consortium name="US DOE Joint Genome Institute (JGI-PGF)"/>
            <person name="Walter F."/>
            <person name="Albersmeier A."/>
            <person name="Kalinowski J."/>
            <person name="Ruckert C."/>
        </authorList>
    </citation>
    <scope>NUCLEOTIDE SEQUENCE</scope>
    <source>
        <strain evidence="9">CGMCC 1.15880</strain>
    </source>
</reference>
<evidence type="ECO:0000256" key="4">
    <source>
        <dbReference type="ARBA" id="ARBA00022679"/>
    </source>
</evidence>
<gene>
    <name evidence="6 9" type="primary">rsmI</name>
    <name evidence="9" type="ORF">GCM10011498_15360</name>
</gene>
<keyword evidence="3 6" id="KW-0489">Methyltransferase</keyword>
<dbReference type="GO" id="GO:0005737">
    <property type="term" value="C:cytoplasm"/>
    <property type="evidence" value="ECO:0007669"/>
    <property type="project" value="UniProtKB-SubCell"/>
</dbReference>
<comment type="similarity">
    <text evidence="6">Belongs to the methyltransferase superfamily. RsmI family.</text>
</comment>
<dbReference type="Proteomes" id="UP000628017">
    <property type="component" value="Unassembled WGS sequence"/>
</dbReference>
<dbReference type="Gene3D" id="3.30.950.10">
    <property type="entry name" value="Methyltransferase, Cobalt-precorrin-4 Transmethylase, Domain 2"/>
    <property type="match status" value="1"/>
</dbReference>
<reference evidence="9" key="2">
    <citation type="submission" date="2020-09" db="EMBL/GenBank/DDBJ databases">
        <authorList>
            <person name="Sun Q."/>
            <person name="Zhou Y."/>
        </authorList>
    </citation>
    <scope>NUCLEOTIDE SEQUENCE</scope>
    <source>
        <strain evidence="9">CGMCC 1.15880</strain>
    </source>
</reference>
<feature type="domain" description="Tetrapyrrole methylase" evidence="7">
    <location>
        <begin position="10"/>
        <end position="213"/>
    </location>
</feature>
<organism evidence="9 10">
    <name type="scientific">Neptunicoccus cionae</name>
    <dbReference type="NCBI Taxonomy" id="2035344"/>
    <lineage>
        <taxon>Bacteria</taxon>
        <taxon>Pseudomonadati</taxon>
        <taxon>Pseudomonadota</taxon>
        <taxon>Alphaproteobacteria</taxon>
        <taxon>Rhodobacterales</taxon>
        <taxon>Paracoccaceae</taxon>
        <taxon>Neptunicoccus</taxon>
    </lineage>
</organism>
<evidence type="ECO:0000256" key="6">
    <source>
        <dbReference type="HAMAP-Rule" id="MF_01877"/>
    </source>
</evidence>
<proteinExistence type="inferred from homology"/>
<evidence type="ECO:0000259" key="8">
    <source>
        <dbReference type="Pfam" id="PF23016"/>
    </source>
</evidence>
<dbReference type="GO" id="GO:0070677">
    <property type="term" value="F:rRNA (cytosine-2'-O-)-methyltransferase activity"/>
    <property type="evidence" value="ECO:0007669"/>
    <property type="project" value="UniProtKB-UniRule"/>
</dbReference>
<dbReference type="PANTHER" id="PTHR46111">
    <property type="entry name" value="RIBOSOMAL RNA SMALL SUBUNIT METHYLTRANSFERASE I"/>
    <property type="match status" value="1"/>
</dbReference>
<dbReference type="Pfam" id="PF00590">
    <property type="entry name" value="TP_methylase"/>
    <property type="match status" value="1"/>
</dbReference>
<dbReference type="AlphaFoldDB" id="A0A916QWT0"/>
<evidence type="ECO:0000259" key="7">
    <source>
        <dbReference type="Pfam" id="PF00590"/>
    </source>
</evidence>
<dbReference type="HAMAP" id="MF_01877">
    <property type="entry name" value="16SrRNA_methyltr_I"/>
    <property type="match status" value="1"/>
</dbReference>
<comment type="caution">
    <text evidence="9">The sequence shown here is derived from an EMBL/GenBank/DDBJ whole genome shotgun (WGS) entry which is preliminary data.</text>
</comment>
<dbReference type="NCBIfam" id="TIGR00096">
    <property type="entry name" value="16S rRNA (cytidine(1402)-2'-O)-methyltransferase"/>
    <property type="match status" value="1"/>
</dbReference>
<comment type="function">
    <text evidence="6">Catalyzes the 2'-O-methylation of the ribose of cytidine 1402 (C1402) in 16S rRNA.</text>
</comment>
<dbReference type="InterPro" id="IPR014777">
    <property type="entry name" value="4pyrrole_Mease_sub1"/>
</dbReference>
<keyword evidence="2 6" id="KW-0698">rRNA processing</keyword>